<evidence type="ECO:0000256" key="1">
    <source>
        <dbReference type="ARBA" id="ARBA00022679"/>
    </source>
</evidence>
<dbReference type="SFLD" id="SFLDS00036">
    <property type="entry name" value="Aromatic_Prenyltransferase"/>
    <property type="match status" value="1"/>
</dbReference>
<protein>
    <submittedName>
        <fullName evidence="2">Tryptophan dimethylallyltransferase family protein</fullName>
    </submittedName>
</protein>
<comment type="caution">
    <text evidence="2">The sequence shown here is derived from an EMBL/GenBank/DDBJ whole genome shotgun (WGS) entry which is preliminary data.</text>
</comment>
<evidence type="ECO:0000313" key="3">
    <source>
        <dbReference type="Proteomes" id="UP001327093"/>
    </source>
</evidence>
<accession>A0ABU6ACE1</accession>
<keyword evidence="3" id="KW-1185">Reference proteome</keyword>
<evidence type="ECO:0000313" key="2">
    <source>
        <dbReference type="EMBL" id="MEB3369237.1"/>
    </source>
</evidence>
<name>A0ABU6ACE1_9PSEU</name>
<dbReference type="PANTHER" id="PTHR40627">
    <property type="entry name" value="INDOLE PRENYLTRANSFERASE TDIB-RELATED"/>
    <property type="match status" value="1"/>
</dbReference>
<sequence length="399" mass="44329">MLLTGAMPRSRVTAMRKVGVVPSSREVSPSPRRWGVFPAHGVSFTQFLTSQYRTAAAHLGFSNSDVETLITELSVALGSWGDHPIGSCPEVPSFVSADGFPAEMSISWKARRPELRILFESLGDQATPAGCQRAGRDFTERLADREGVDLRRYRLVEDLFVSDRPRLNRPTIWHSLAWCPGESTRYKAYFNPQSESSDPAAVLERTTEAMERLGLGRSWSSVRMWMPEMIDRGNEIEFAALDLMNSERARVKIYFRITGRALEDLDAVASLASGHDSHRAARAWRSLYHGQDKSEGEEPMVCLAFRSGSPQPEEANLYLRLPGNAGSDEDAAQRIAVLMRQEGLDPQPHLEMISALAPQHPATMTGLQDLLAYRTTAPGAPADLGTYFRFSVYDQPVEV</sequence>
<dbReference type="RefSeq" id="WP_324266767.1">
    <property type="nucleotide sequence ID" value="NZ_JAWLNX010000011.1"/>
</dbReference>
<organism evidence="2 3">
    <name type="scientific">Saccharopolyspora mangrovi</name>
    <dbReference type="NCBI Taxonomy" id="3082379"/>
    <lineage>
        <taxon>Bacteria</taxon>
        <taxon>Bacillati</taxon>
        <taxon>Actinomycetota</taxon>
        <taxon>Actinomycetes</taxon>
        <taxon>Pseudonocardiales</taxon>
        <taxon>Pseudonocardiaceae</taxon>
        <taxon>Saccharopolyspora</taxon>
    </lineage>
</organism>
<dbReference type="InterPro" id="IPR033964">
    <property type="entry name" value="ABBA"/>
</dbReference>
<proteinExistence type="predicted"/>
<reference evidence="2 3" key="1">
    <citation type="submission" date="2023-10" db="EMBL/GenBank/DDBJ databases">
        <title>Saccharopolyspora sp. nov., isolated from mangrove soil.</title>
        <authorList>
            <person name="Lu Y."/>
            <person name="Liu W."/>
        </authorList>
    </citation>
    <scope>NUCLEOTIDE SEQUENCE [LARGE SCALE GENOMIC DNA]</scope>
    <source>
        <strain evidence="2 3">S2-29</strain>
    </source>
</reference>
<dbReference type="SFLD" id="SFLDG01162">
    <property type="entry name" value="I"/>
    <property type="match status" value="1"/>
</dbReference>
<dbReference type="PANTHER" id="PTHR40627:SF4">
    <property type="entry name" value="PRENYLTRANSFERASE ASQH1-RELATED"/>
    <property type="match status" value="1"/>
</dbReference>
<gene>
    <name evidence="2" type="ORF">R4I43_17650</name>
</gene>
<dbReference type="Proteomes" id="UP001327093">
    <property type="component" value="Unassembled WGS sequence"/>
</dbReference>
<dbReference type="EMBL" id="JAWLNX010000011">
    <property type="protein sequence ID" value="MEB3369237.1"/>
    <property type="molecule type" value="Genomic_DNA"/>
</dbReference>
<dbReference type="Pfam" id="PF11991">
    <property type="entry name" value="Trp_DMAT"/>
    <property type="match status" value="1"/>
</dbReference>
<keyword evidence="1" id="KW-0808">Transferase</keyword>
<dbReference type="InterPro" id="IPR017795">
    <property type="entry name" value="ABBA_NscD-like"/>
</dbReference>